<dbReference type="SUPFAM" id="SSF50156">
    <property type="entry name" value="PDZ domain-like"/>
    <property type="match status" value="6"/>
</dbReference>
<evidence type="ECO:0000256" key="1">
    <source>
        <dbReference type="SAM" id="MobiDB-lite"/>
    </source>
</evidence>
<dbReference type="CDD" id="cd06674">
    <property type="entry name" value="PDZ11_MUPP1-PDZ9_PATJ-like"/>
    <property type="match status" value="1"/>
</dbReference>
<dbReference type="AlphaFoldDB" id="A0A0F7VKH4"/>
<feature type="domain" description="PDZ" evidence="2">
    <location>
        <begin position="1"/>
        <end position="84"/>
    </location>
</feature>
<dbReference type="InterPro" id="IPR051342">
    <property type="entry name" value="PDZ_scaffold"/>
</dbReference>
<evidence type="ECO:0000313" key="3">
    <source>
        <dbReference type="EMBL" id="CFW94232.1"/>
    </source>
</evidence>
<dbReference type="PANTHER" id="PTHR19964">
    <property type="entry name" value="MULTIPLE PDZ DOMAIN PROTEIN"/>
    <property type="match status" value="1"/>
</dbReference>
<dbReference type="PANTHER" id="PTHR19964:SF89">
    <property type="entry name" value="INACTIVATION-NO-AFTER-POTENTIAL D PROTEIN-LIKE PROTEIN"/>
    <property type="match status" value="1"/>
</dbReference>
<dbReference type="InterPro" id="IPR001478">
    <property type="entry name" value="PDZ"/>
</dbReference>
<dbReference type="InterPro" id="IPR036034">
    <property type="entry name" value="PDZ_sf"/>
</dbReference>
<feature type="domain" description="PDZ" evidence="2">
    <location>
        <begin position="405"/>
        <end position="488"/>
    </location>
</feature>
<dbReference type="EMBL" id="LN830723">
    <property type="protein sequence ID" value="CFW94232.1"/>
    <property type="molecule type" value="mRNA"/>
</dbReference>
<dbReference type="CDD" id="cd06673">
    <property type="entry name" value="PDZ10_MUPP1-PDZ8_PATJ-like"/>
    <property type="match status" value="1"/>
</dbReference>
<feature type="compositionally biased region" description="Low complexity" evidence="1">
    <location>
        <begin position="586"/>
        <end position="599"/>
    </location>
</feature>
<gene>
    <name evidence="3" type="primary">Eka-INAD1</name>
</gene>
<dbReference type="CDD" id="cd00136">
    <property type="entry name" value="PDZ_canonical"/>
    <property type="match status" value="1"/>
</dbReference>
<name>A0A0F7VKH4_9BILA</name>
<reference evidence="3" key="1">
    <citation type="submission" date="2015-03" db="EMBL/GenBank/DDBJ databases">
        <title>Different light-mediated pathways in the principle and secondary eyes of a spider and the eyes of an onychophoran.</title>
        <authorList>
            <person name="Samadi L."/>
            <person name="Schmid A."/>
            <person name="Eriksson B.J."/>
        </authorList>
    </citation>
    <scope>NUCLEOTIDE SEQUENCE</scope>
    <source>
        <strain evidence="3">Ek4</strain>
    </source>
</reference>
<dbReference type="PROSITE" id="PS50106">
    <property type="entry name" value="PDZ"/>
    <property type="match status" value="6"/>
</dbReference>
<evidence type="ECO:0000259" key="2">
    <source>
        <dbReference type="PROSITE" id="PS50106"/>
    </source>
</evidence>
<protein>
    <submittedName>
        <fullName evidence="3">Eka-INAD1 protein</fullName>
    </submittedName>
</protein>
<dbReference type="Gene3D" id="2.30.42.10">
    <property type="match status" value="6"/>
</dbReference>
<feature type="domain" description="PDZ" evidence="2">
    <location>
        <begin position="501"/>
        <end position="583"/>
    </location>
</feature>
<organism evidence="3">
    <name type="scientific">Euperipatoides kanangrensis</name>
    <dbReference type="NCBI Taxonomy" id="488523"/>
    <lineage>
        <taxon>Eukaryota</taxon>
        <taxon>Metazoa</taxon>
        <taxon>Ecdysozoa</taxon>
        <taxon>Onychophora</taxon>
        <taxon>Udeonychophora</taxon>
        <taxon>Euonychophora</taxon>
        <taxon>Peripatopsidae</taxon>
        <taxon>Euperipatoides</taxon>
    </lineage>
</organism>
<feature type="region of interest" description="Disordered" evidence="1">
    <location>
        <begin position="106"/>
        <end position="216"/>
    </location>
</feature>
<dbReference type="Pfam" id="PF00595">
    <property type="entry name" value="PDZ"/>
    <property type="match status" value="5"/>
</dbReference>
<proteinExistence type="evidence at transcript level"/>
<feature type="compositionally biased region" description="Basic and acidic residues" evidence="1">
    <location>
        <begin position="600"/>
        <end position="610"/>
    </location>
</feature>
<sequence>MVELAKSNNGLGLSLAGNKDRNKMSVFVVGVHPDGAAAKDGRIRVGDELLEINGVVLYGRSHLNASAMIKGLTSPLVKIILLRREDALEEMAVRPIAYYATSLPGGVQATSRASPKHGSDTPPSGPPPSPPSSPPPSRTPSPPHTPPSFPEIESLHPPIIPPSSDEKGDTLVETSVLSKISRELTPPPELPSRNQDSNKNRKNMAPPPPIPPKPKELEKPALLSKVEKSPDSCVTPGEKKPVDLSIYKHVKPITLIKGPNGFGFTIMEGNLEKVNGIFFKTITPGGVAAQDGRLKVGDQLLLVNGESILGMQYGQVVHMLKRIEGKVTFTVNSTDTGAIPIIPMEQESLQPSSTLVVTTTTTQTERKEESVDVQTTPPLPCSLPRYNSPPKNPASCLIRPGRETTIEIQKGKTGLGLSIVGGSDTLLGSIIVHEVYPDGAAARDGRLQAGDQIIAVNGEDLRDATHDRAITALRQTPSKVKMVVFRDDVQYKDEDIYDIFEVELMKKHGKGLGLSIVGRRNDTGVFISDVVKGGVAEADGRLMQGDQILIVNGEDLKNATQEQAAAILKTTMGKVLLTIGRLKGGSRTSSRRASSSASSHSDKPHVKKSESNASSHKGKHGKESSSDSTASLKTVYLNRSTSESLGFTISSKGSAHIITSLQSDIPKLRIGDRILSVNGQSVEGMSQAQLTTLLKQASGQVTLQVAVGDEPESSTVHTNGDTAGSQYKTITLDRGPDGLGFSVVGGYGSPHGNLPIYIKTVFVKGAAAEDGQLKKKK</sequence>
<feature type="compositionally biased region" description="Pro residues" evidence="1">
    <location>
        <begin position="123"/>
        <end position="149"/>
    </location>
</feature>
<dbReference type="FunFam" id="2.30.42.10:FF:000038">
    <property type="entry name" value="Multiple PDZ domain protein isoform X1"/>
    <property type="match status" value="1"/>
</dbReference>
<feature type="domain" description="PDZ" evidence="2">
    <location>
        <begin position="252"/>
        <end position="335"/>
    </location>
</feature>
<accession>A0A0F7VKH4</accession>
<dbReference type="SMART" id="SM00228">
    <property type="entry name" value="PDZ"/>
    <property type="match status" value="5"/>
</dbReference>
<feature type="region of interest" description="Disordered" evidence="1">
    <location>
        <begin position="361"/>
        <end position="387"/>
    </location>
</feature>
<feature type="domain" description="PDZ" evidence="2">
    <location>
        <begin position="729"/>
        <end position="777"/>
    </location>
</feature>
<feature type="domain" description="PDZ" evidence="2">
    <location>
        <begin position="634"/>
        <end position="709"/>
    </location>
</feature>
<feature type="region of interest" description="Disordered" evidence="1">
    <location>
        <begin position="583"/>
        <end position="629"/>
    </location>
</feature>
<dbReference type="CDD" id="cd06672">
    <property type="entry name" value="PDZ8_MUPP1-PDZ7_PATJ-PDZ2_INAD-like"/>
    <property type="match status" value="1"/>
</dbReference>